<dbReference type="InterPro" id="IPR011701">
    <property type="entry name" value="MFS"/>
</dbReference>
<dbReference type="FunFam" id="1.20.1250.20:FF:000064">
    <property type="entry name" value="MFS allantoate transporter"/>
    <property type="match status" value="1"/>
</dbReference>
<feature type="region of interest" description="Disordered" evidence="7">
    <location>
        <begin position="1"/>
        <end position="21"/>
    </location>
</feature>
<feature type="domain" description="Major facilitator superfamily (MFS) profile" evidence="9">
    <location>
        <begin position="45"/>
        <end position="454"/>
    </location>
</feature>
<feature type="transmembrane region" description="Helical" evidence="8">
    <location>
        <begin position="41"/>
        <end position="58"/>
    </location>
</feature>
<dbReference type="VEuPathDB" id="FungiDB:ASPWEDRAFT_168283"/>
<feature type="transmembrane region" description="Helical" evidence="8">
    <location>
        <begin position="428"/>
        <end position="449"/>
    </location>
</feature>
<dbReference type="OrthoDB" id="6730379at2759"/>
<accession>A0A1L9RTT8</accession>
<dbReference type="Pfam" id="PF07690">
    <property type="entry name" value="MFS_1"/>
    <property type="match status" value="1"/>
</dbReference>
<feature type="transmembrane region" description="Helical" evidence="8">
    <location>
        <begin position="82"/>
        <end position="105"/>
    </location>
</feature>
<protein>
    <recommendedName>
        <fullName evidence="9">Major facilitator superfamily (MFS) profile domain-containing protein</fullName>
    </recommendedName>
</protein>
<dbReference type="PANTHER" id="PTHR43791">
    <property type="entry name" value="PERMEASE-RELATED"/>
    <property type="match status" value="1"/>
</dbReference>
<keyword evidence="11" id="KW-1185">Reference proteome</keyword>
<name>A0A1L9RTT8_ASPWE</name>
<evidence type="ECO:0000256" key="5">
    <source>
        <dbReference type="ARBA" id="ARBA00023136"/>
    </source>
</evidence>
<dbReference type="GeneID" id="63746128"/>
<keyword evidence="3 8" id="KW-0812">Transmembrane</keyword>
<proteinExistence type="inferred from homology"/>
<dbReference type="EMBL" id="KV878210">
    <property type="protein sequence ID" value="OJJ38371.1"/>
    <property type="molecule type" value="Genomic_DNA"/>
</dbReference>
<gene>
    <name evidence="10" type="ORF">ASPWEDRAFT_168283</name>
</gene>
<comment type="similarity">
    <text evidence="6">Belongs to the major facilitator superfamily. Allantoate permease family.</text>
</comment>
<evidence type="ECO:0000313" key="10">
    <source>
        <dbReference type="EMBL" id="OJJ38371.1"/>
    </source>
</evidence>
<feature type="transmembrane region" description="Helical" evidence="8">
    <location>
        <begin position="172"/>
        <end position="192"/>
    </location>
</feature>
<keyword evidence="4 8" id="KW-1133">Transmembrane helix</keyword>
<feature type="transmembrane region" description="Helical" evidence="8">
    <location>
        <begin position="364"/>
        <end position="384"/>
    </location>
</feature>
<dbReference type="AlphaFoldDB" id="A0A1L9RTT8"/>
<evidence type="ECO:0000256" key="6">
    <source>
        <dbReference type="ARBA" id="ARBA00037968"/>
    </source>
</evidence>
<evidence type="ECO:0000256" key="3">
    <source>
        <dbReference type="ARBA" id="ARBA00022692"/>
    </source>
</evidence>
<keyword evidence="2" id="KW-0813">Transport</keyword>
<keyword evidence="5 8" id="KW-0472">Membrane</keyword>
<evidence type="ECO:0000256" key="8">
    <source>
        <dbReference type="SAM" id="Phobius"/>
    </source>
</evidence>
<dbReference type="InterPro" id="IPR020846">
    <property type="entry name" value="MFS_dom"/>
</dbReference>
<dbReference type="GO" id="GO:0016020">
    <property type="term" value="C:membrane"/>
    <property type="evidence" value="ECO:0007669"/>
    <property type="project" value="UniProtKB-SubCell"/>
</dbReference>
<comment type="subcellular location">
    <subcellularLocation>
        <location evidence="1">Membrane</location>
        <topology evidence="1">Multi-pass membrane protein</topology>
    </subcellularLocation>
</comment>
<feature type="transmembrane region" description="Helical" evidence="8">
    <location>
        <begin position="337"/>
        <end position="358"/>
    </location>
</feature>
<feature type="transmembrane region" description="Helical" evidence="8">
    <location>
        <begin position="204"/>
        <end position="224"/>
    </location>
</feature>
<dbReference type="PANTHER" id="PTHR43791:SF103">
    <property type="entry name" value="MAJOR FACILITATOR SUPERFAMILY (MFS) PROFILE DOMAIN-CONTAINING PROTEIN-RELATED"/>
    <property type="match status" value="1"/>
</dbReference>
<dbReference type="GO" id="GO:0022857">
    <property type="term" value="F:transmembrane transporter activity"/>
    <property type="evidence" value="ECO:0007669"/>
    <property type="project" value="InterPro"/>
</dbReference>
<reference evidence="11" key="1">
    <citation type="journal article" date="2017" name="Genome Biol.">
        <title>Comparative genomics reveals high biological diversity and specific adaptations in the industrially and medically important fungal genus Aspergillus.</title>
        <authorList>
            <person name="de Vries R.P."/>
            <person name="Riley R."/>
            <person name="Wiebenga A."/>
            <person name="Aguilar-Osorio G."/>
            <person name="Amillis S."/>
            <person name="Uchima C.A."/>
            <person name="Anderluh G."/>
            <person name="Asadollahi M."/>
            <person name="Askin M."/>
            <person name="Barry K."/>
            <person name="Battaglia E."/>
            <person name="Bayram O."/>
            <person name="Benocci T."/>
            <person name="Braus-Stromeyer S.A."/>
            <person name="Caldana C."/>
            <person name="Canovas D."/>
            <person name="Cerqueira G.C."/>
            <person name="Chen F."/>
            <person name="Chen W."/>
            <person name="Choi C."/>
            <person name="Clum A."/>
            <person name="Dos Santos R.A."/>
            <person name="Damasio A.R."/>
            <person name="Diallinas G."/>
            <person name="Emri T."/>
            <person name="Fekete E."/>
            <person name="Flipphi M."/>
            <person name="Freyberg S."/>
            <person name="Gallo A."/>
            <person name="Gournas C."/>
            <person name="Habgood R."/>
            <person name="Hainaut M."/>
            <person name="Harispe M.L."/>
            <person name="Henrissat B."/>
            <person name="Hilden K.S."/>
            <person name="Hope R."/>
            <person name="Hossain A."/>
            <person name="Karabika E."/>
            <person name="Karaffa L."/>
            <person name="Karanyi Z."/>
            <person name="Krasevec N."/>
            <person name="Kuo A."/>
            <person name="Kusch H."/>
            <person name="LaButti K."/>
            <person name="Lagendijk E.L."/>
            <person name="Lapidus A."/>
            <person name="Levasseur A."/>
            <person name="Lindquist E."/>
            <person name="Lipzen A."/>
            <person name="Logrieco A.F."/>
            <person name="MacCabe A."/>
            <person name="Maekelae M.R."/>
            <person name="Malavazi I."/>
            <person name="Melin P."/>
            <person name="Meyer V."/>
            <person name="Mielnichuk N."/>
            <person name="Miskei M."/>
            <person name="Molnar A.P."/>
            <person name="Mule G."/>
            <person name="Ngan C.Y."/>
            <person name="Orejas M."/>
            <person name="Orosz E."/>
            <person name="Ouedraogo J.P."/>
            <person name="Overkamp K.M."/>
            <person name="Park H.-S."/>
            <person name="Perrone G."/>
            <person name="Piumi F."/>
            <person name="Punt P.J."/>
            <person name="Ram A.F."/>
            <person name="Ramon A."/>
            <person name="Rauscher S."/>
            <person name="Record E."/>
            <person name="Riano-Pachon D.M."/>
            <person name="Robert V."/>
            <person name="Roehrig J."/>
            <person name="Ruller R."/>
            <person name="Salamov A."/>
            <person name="Salih N.S."/>
            <person name="Samson R.A."/>
            <person name="Sandor E."/>
            <person name="Sanguinetti M."/>
            <person name="Schuetze T."/>
            <person name="Sepcic K."/>
            <person name="Shelest E."/>
            <person name="Sherlock G."/>
            <person name="Sophianopoulou V."/>
            <person name="Squina F.M."/>
            <person name="Sun H."/>
            <person name="Susca A."/>
            <person name="Todd R.B."/>
            <person name="Tsang A."/>
            <person name="Unkles S.E."/>
            <person name="van de Wiele N."/>
            <person name="van Rossen-Uffink D."/>
            <person name="Oliveira J.V."/>
            <person name="Vesth T.C."/>
            <person name="Visser J."/>
            <person name="Yu J.-H."/>
            <person name="Zhou M."/>
            <person name="Andersen M.R."/>
            <person name="Archer D.B."/>
            <person name="Baker S.E."/>
            <person name="Benoit I."/>
            <person name="Brakhage A.A."/>
            <person name="Braus G.H."/>
            <person name="Fischer R."/>
            <person name="Frisvad J.C."/>
            <person name="Goldman G.H."/>
            <person name="Houbraken J."/>
            <person name="Oakley B."/>
            <person name="Pocsi I."/>
            <person name="Scazzocchio C."/>
            <person name="Seiboth B."/>
            <person name="vanKuyk P.A."/>
            <person name="Wortman J."/>
            <person name="Dyer P.S."/>
            <person name="Grigoriev I.V."/>
        </authorList>
    </citation>
    <scope>NUCLEOTIDE SEQUENCE [LARGE SCALE GENOMIC DNA]</scope>
    <source>
        <strain evidence="11">DTO 134E9</strain>
    </source>
</reference>
<dbReference type="PROSITE" id="PS50850">
    <property type="entry name" value="MFS"/>
    <property type="match status" value="1"/>
</dbReference>
<feature type="transmembrane region" description="Helical" evidence="8">
    <location>
        <begin position="308"/>
        <end position="330"/>
    </location>
</feature>
<dbReference type="SUPFAM" id="SSF103473">
    <property type="entry name" value="MFS general substrate transporter"/>
    <property type="match status" value="1"/>
</dbReference>
<evidence type="ECO:0000256" key="4">
    <source>
        <dbReference type="ARBA" id="ARBA00022989"/>
    </source>
</evidence>
<evidence type="ECO:0000313" key="11">
    <source>
        <dbReference type="Proteomes" id="UP000184383"/>
    </source>
</evidence>
<organism evidence="10 11">
    <name type="scientific">Aspergillus wentii DTO 134E9</name>
    <dbReference type="NCBI Taxonomy" id="1073089"/>
    <lineage>
        <taxon>Eukaryota</taxon>
        <taxon>Fungi</taxon>
        <taxon>Dikarya</taxon>
        <taxon>Ascomycota</taxon>
        <taxon>Pezizomycotina</taxon>
        <taxon>Eurotiomycetes</taxon>
        <taxon>Eurotiomycetidae</taxon>
        <taxon>Eurotiales</taxon>
        <taxon>Aspergillaceae</taxon>
        <taxon>Aspergillus</taxon>
        <taxon>Aspergillus subgen. Cremei</taxon>
    </lineage>
</organism>
<feature type="compositionally biased region" description="Basic and acidic residues" evidence="7">
    <location>
        <begin position="1"/>
        <end position="10"/>
    </location>
</feature>
<evidence type="ECO:0000256" key="2">
    <source>
        <dbReference type="ARBA" id="ARBA00022448"/>
    </source>
</evidence>
<feature type="transmembrane region" description="Helical" evidence="8">
    <location>
        <begin position="117"/>
        <end position="143"/>
    </location>
</feature>
<dbReference type="RefSeq" id="XP_040692047.1">
    <property type="nucleotide sequence ID" value="XM_040830280.1"/>
</dbReference>
<sequence>MEDIVEKKPTPENNQDSLSVDNGYLKDSLNTPHEGKLVRKIDLVLMPVMLVAYMLAFIDKQTLNSSAIMGIKEDLNLHGSQYSWASSIFYFGYLVASYPVSVLLVKFPLGKYLSITFILWAIVLACHAATESFAGIMCTRFFLGFTEASLSPGFNLITSIWYRTSEQPLRHGLWFCGNSISFIIGNLITIGVWKIESNLASWRWLFIIFGLVTFFWGLVMLFVIPDSPASAKFLSEEEKLLANERLRANQAGYKSNKLDRGQIVEAVVDYKTWMLALYVLGCNIPNGGFTAFSSQILQGFGFSTTRTLLLGMPAGAVMLVAVILSCLASSKFKNSRCVIMAVVNCISIIGCALIYATSSMASRYAGLLLMGVFSAGLPLAFAMISSNVGGFTKRATVGAVIFIAYCAGNIIGPQIFFEREAPKYESGFLGTIICFVFTIVDSVLLGFLLRRENRRRDRVAVSASGLENEGLELVDITDFQNMQFRYAY</sequence>
<dbReference type="Gene3D" id="1.20.1250.20">
    <property type="entry name" value="MFS general substrate transporter like domains"/>
    <property type="match status" value="2"/>
</dbReference>
<evidence type="ECO:0000256" key="7">
    <source>
        <dbReference type="SAM" id="MobiDB-lite"/>
    </source>
</evidence>
<feature type="transmembrane region" description="Helical" evidence="8">
    <location>
        <begin position="396"/>
        <end position="416"/>
    </location>
</feature>
<evidence type="ECO:0000256" key="1">
    <source>
        <dbReference type="ARBA" id="ARBA00004141"/>
    </source>
</evidence>
<dbReference type="Proteomes" id="UP000184383">
    <property type="component" value="Unassembled WGS sequence"/>
</dbReference>
<feature type="compositionally biased region" description="Polar residues" evidence="7">
    <location>
        <begin position="11"/>
        <end position="20"/>
    </location>
</feature>
<evidence type="ECO:0000259" key="9">
    <source>
        <dbReference type="PROSITE" id="PS50850"/>
    </source>
</evidence>
<dbReference type="InterPro" id="IPR036259">
    <property type="entry name" value="MFS_trans_sf"/>
</dbReference>